<evidence type="ECO:0000313" key="1">
    <source>
        <dbReference type="EMBL" id="CAE0296300.1"/>
    </source>
</evidence>
<reference evidence="1" key="1">
    <citation type="submission" date="2021-01" db="EMBL/GenBank/DDBJ databases">
        <authorList>
            <person name="Corre E."/>
            <person name="Pelletier E."/>
            <person name="Niang G."/>
            <person name="Scheremetjew M."/>
            <person name="Finn R."/>
            <person name="Kale V."/>
            <person name="Holt S."/>
            <person name="Cochrane G."/>
            <person name="Meng A."/>
            <person name="Brown T."/>
            <person name="Cohen L."/>
        </authorList>
    </citation>
    <scope>NUCLEOTIDE SEQUENCE</scope>
    <source>
        <strain evidence="1">CCAP 955/1</strain>
    </source>
</reference>
<name>A0A7S3MEX7_9STRA</name>
<proteinExistence type="predicted"/>
<sequence length="143" mass="16420">MAGQLKLSKRVSRPPPKLGYMISTTNLPQYKRDFKNKRGNYGLAGEALVSGIPYDRSLELRRTTFTDRVLNESGVIVETVKPWNKIAQHDLDDRNSIIKVNNKDYDKHAGPLWHDVHECIPRNILDRIKSDDKSKYLKAVIAF</sequence>
<protein>
    <submittedName>
        <fullName evidence="1">Uncharacterized protein</fullName>
    </submittedName>
</protein>
<gene>
    <name evidence="1" type="ORF">SELO1098_LOCUS25152</name>
</gene>
<organism evidence="1">
    <name type="scientific">Spumella elongata</name>
    <dbReference type="NCBI Taxonomy" id="89044"/>
    <lineage>
        <taxon>Eukaryota</taxon>
        <taxon>Sar</taxon>
        <taxon>Stramenopiles</taxon>
        <taxon>Ochrophyta</taxon>
        <taxon>Chrysophyceae</taxon>
        <taxon>Chromulinales</taxon>
        <taxon>Chromulinaceae</taxon>
        <taxon>Spumella</taxon>
    </lineage>
</organism>
<accession>A0A7S3MEX7</accession>
<dbReference type="EMBL" id="HBIC01049391">
    <property type="protein sequence ID" value="CAE0296300.1"/>
    <property type="molecule type" value="Transcribed_RNA"/>
</dbReference>
<dbReference type="AlphaFoldDB" id="A0A7S3MEX7"/>